<gene>
    <name evidence="1" type="ORF">FEZ51_08560</name>
</gene>
<dbReference type="EMBL" id="VBTH01000017">
    <property type="protein sequence ID" value="TLQ03647.1"/>
    <property type="molecule type" value="Genomic_DNA"/>
</dbReference>
<dbReference type="AlphaFoldDB" id="A0A5R9BSQ8"/>
<protein>
    <submittedName>
        <fullName evidence="1">Phage tail protein</fullName>
    </submittedName>
</protein>
<evidence type="ECO:0000313" key="1">
    <source>
        <dbReference type="EMBL" id="TLQ03647.1"/>
    </source>
</evidence>
<comment type="caution">
    <text evidence="1">The sequence shown here is derived from an EMBL/GenBank/DDBJ whole genome shotgun (WGS) entry which is preliminary data.</text>
</comment>
<reference evidence="1 2" key="1">
    <citation type="submission" date="2019-05" db="EMBL/GenBank/DDBJ databases">
        <title>The metagenome of a microbial culture collection derived from dairy environment covers the genomic content of the human microbiome.</title>
        <authorList>
            <person name="Roder T."/>
            <person name="Wuthrich D."/>
            <person name="Sattari Z."/>
            <person name="Von Ah U."/>
            <person name="Bar C."/>
            <person name="Ronchi F."/>
            <person name="Macpherson A.J."/>
            <person name="Ganal-Vonarburg S.C."/>
            <person name="Bruggmann R."/>
            <person name="Vergeres G."/>
        </authorList>
    </citation>
    <scope>NUCLEOTIDE SEQUENCE [LARGE SCALE GENOMIC DNA]</scope>
    <source>
        <strain evidence="1 2">FAM 18815</strain>
    </source>
</reference>
<sequence length="142" mass="16034">MPNEIKNADSFESTLDALAEGFGRKERFEANEAGAEKFKSIMKPKVPVSVRVRKGEHVHLRDSLVTDEHANGAVDIGFTAKGQKGYIARFQNDGWDVKDRNGKNHSHIEGKHFWEETQREAKGEVGKTVINSLRKSMDRKVK</sequence>
<dbReference type="Proteomes" id="UP000305541">
    <property type="component" value="Unassembled WGS sequence"/>
</dbReference>
<accession>A0A5R9BSQ8</accession>
<proteinExistence type="predicted"/>
<organism evidence="1 2">
    <name type="scientific">Pediococcus stilesii</name>
    <dbReference type="NCBI Taxonomy" id="331679"/>
    <lineage>
        <taxon>Bacteria</taxon>
        <taxon>Bacillati</taxon>
        <taxon>Bacillota</taxon>
        <taxon>Bacilli</taxon>
        <taxon>Lactobacillales</taxon>
        <taxon>Lactobacillaceae</taxon>
        <taxon>Pediococcus</taxon>
    </lineage>
</organism>
<name>A0A5R9BSQ8_9LACO</name>
<evidence type="ECO:0000313" key="2">
    <source>
        <dbReference type="Proteomes" id="UP000305541"/>
    </source>
</evidence>
<dbReference type="RefSeq" id="WP_138474753.1">
    <property type="nucleotide sequence ID" value="NZ_VBTH01000017.1"/>
</dbReference>
<dbReference type="OrthoDB" id="2329070at2"/>